<keyword evidence="2" id="KW-1185">Reference proteome</keyword>
<dbReference type="PROSITE" id="PS51257">
    <property type="entry name" value="PROKAR_LIPOPROTEIN"/>
    <property type="match status" value="1"/>
</dbReference>
<evidence type="ECO:0000313" key="1">
    <source>
        <dbReference type="EMBL" id="MFA0569694.1"/>
    </source>
</evidence>
<dbReference type="EMBL" id="JBFRUW010000058">
    <property type="protein sequence ID" value="MFA0569694.1"/>
    <property type="molecule type" value="Genomic_DNA"/>
</dbReference>
<accession>A0ABV4NE66</accession>
<name>A0ABV4NE66_9VIBR</name>
<comment type="caution">
    <text evidence="1">The sequence shown here is derived from an EMBL/GenBank/DDBJ whole genome shotgun (WGS) entry which is preliminary data.</text>
</comment>
<dbReference type="RefSeq" id="WP_372266908.1">
    <property type="nucleotide sequence ID" value="NZ_JBFRUW010000058.1"/>
</dbReference>
<evidence type="ECO:0000313" key="2">
    <source>
        <dbReference type="Proteomes" id="UP001570417"/>
    </source>
</evidence>
<protein>
    <submittedName>
        <fullName evidence="1">Uncharacterized protein</fullName>
    </submittedName>
</protein>
<sequence>MRAVWIFIIIVSTLVYGCMRRESIERNCFEPFSISPTDYFNTPEPQLWYIIGGNSGDDFLVDNNIFAYVVEGDFAQKMTPLDPDSSVNFTGNVYKFWPSWPEKFLGGGDNNIQFEVFIDRGKFLVFDELERNENIPSIEERCDF</sequence>
<dbReference type="Proteomes" id="UP001570417">
    <property type="component" value="Unassembled WGS sequence"/>
</dbReference>
<gene>
    <name evidence="1" type="ORF">AB4566_15595</name>
</gene>
<organism evidence="1 2">
    <name type="scientific">Vibrio gallaecicus</name>
    <dbReference type="NCBI Taxonomy" id="552386"/>
    <lineage>
        <taxon>Bacteria</taxon>
        <taxon>Pseudomonadati</taxon>
        <taxon>Pseudomonadota</taxon>
        <taxon>Gammaproteobacteria</taxon>
        <taxon>Vibrionales</taxon>
        <taxon>Vibrionaceae</taxon>
        <taxon>Vibrio</taxon>
    </lineage>
</organism>
<proteinExistence type="predicted"/>
<reference evidence="1 2" key="1">
    <citation type="journal article" date="2024" name="ISME J.">
        <title>Tailless and filamentous prophages are predominant in marine Vibrio.</title>
        <authorList>
            <person name="Steensen K."/>
            <person name="Seneca J."/>
            <person name="Bartlau N."/>
            <person name="Yu X.A."/>
            <person name="Hussain F.A."/>
            <person name="Polz M.F."/>
        </authorList>
    </citation>
    <scope>NUCLEOTIDE SEQUENCE [LARGE SCALE GENOMIC DNA]</scope>
    <source>
        <strain evidence="1 2">10N.222.51.A1</strain>
    </source>
</reference>